<feature type="binding site" evidence="7">
    <location>
        <position position="100"/>
    </location>
    <ligand>
        <name>Cu cation</name>
        <dbReference type="ChEBI" id="CHEBI:23378"/>
    </ligand>
</feature>
<dbReference type="InterPro" id="IPR000923">
    <property type="entry name" value="BlueCu_1"/>
</dbReference>
<evidence type="ECO:0000256" key="6">
    <source>
        <dbReference type="ARBA" id="ARBA00023008"/>
    </source>
</evidence>
<dbReference type="InterPro" id="IPR028871">
    <property type="entry name" value="BlueCu_1_BS"/>
</dbReference>
<dbReference type="AlphaFoldDB" id="A0A2U8FC58"/>
<comment type="cofactor">
    <cofactor evidence="7">
        <name>Cu cation</name>
        <dbReference type="ChEBI" id="CHEBI:23378"/>
    </cofactor>
    <text evidence="7">Binds 1 copper ion per subunit.</text>
</comment>
<dbReference type="Proteomes" id="UP000244890">
    <property type="component" value="Chromosome"/>
</dbReference>
<dbReference type="InterPro" id="IPR008972">
    <property type="entry name" value="Cupredoxin"/>
</dbReference>
<dbReference type="Gene3D" id="2.60.40.420">
    <property type="entry name" value="Cupredoxins - blue copper proteins"/>
    <property type="match status" value="1"/>
</dbReference>
<keyword evidence="3 7" id="KW-0479">Metal-binding</keyword>
<keyword evidence="5" id="KW-0249">Electron transport</keyword>
<dbReference type="GO" id="GO:0009055">
    <property type="term" value="F:electron transfer activity"/>
    <property type="evidence" value="ECO:0007669"/>
    <property type="project" value="InterPro"/>
</dbReference>
<dbReference type="RefSeq" id="WP_108910366.1">
    <property type="nucleotide sequence ID" value="NZ_CP021886.1"/>
</dbReference>
<evidence type="ECO:0000256" key="1">
    <source>
        <dbReference type="ARBA" id="ARBA00004418"/>
    </source>
</evidence>
<feature type="domain" description="Blue (type 1) copper" evidence="8">
    <location>
        <begin position="25"/>
        <end position="106"/>
    </location>
</feature>
<protein>
    <submittedName>
        <fullName evidence="9">Pseudoazurin</fullName>
    </submittedName>
</protein>
<dbReference type="SUPFAM" id="SSF49503">
    <property type="entry name" value="Cupredoxins"/>
    <property type="match status" value="1"/>
</dbReference>
<evidence type="ECO:0000256" key="7">
    <source>
        <dbReference type="PIRSR" id="PIRSR602386-1"/>
    </source>
</evidence>
<keyword evidence="6 7" id="KW-0186">Copper</keyword>
<organism evidence="9 10">
    <name type="scientific">Helicobacter apodemus</name>
    <dbReference type="NCBI Taxonomy" id="135569"/>
    <lineage>
        <taxon>Bacteria</taxon>
        <taxon>Pseudomonadati</taxon>
        <taxon>Campylobacterota</taxon>
        <taxon>Epsilonproteobacteria</taxon>
        <taxon>Campylobacterales</taxon>
        <taxon>Helicobacteraceae</taxon>
        <taxon>Helicobacter</taxon>
    </lineage>
</organism>
<dbReference type="GO" id="GO:0042597">
    <property type="term" value="C:periplasmic space"/>
    <property type="evidence" value="ECO:0007669"/>
    <property type="project" value="UniProtKB-SubCell"/>
</dbReference>
<evidence type="ECO:0000256" key="2">
    <source>
        <dbReference type="ARBA" id="ARBA00022448"/>
    </source>
</evidence>
<sequence>MRFIVLLFAICVAYAKDYEVKMLDLDKQGNTMVFEPGFIQIQPGDTITFVPTHKTHYVQSKLIPDDAEHFLSGLDERATFKFDKEGVYIYVCPPHQMMNMVGIIQVGNALNIQKIRDSVPKLDRRAQVNRGRLIEYAKAIKE</sequence>
<comment type="subcellular location">
    <subcellularLocation>
        <location evidence="1">Periplasm</location>
    </subcellularLocation>
</comment>
<proteinExistence type="predicted"/>
<dbReference type="PRINTS" id="PR00155">
    <property type="entry name" value="AMICYANIN"/>
</dbReference>
<feature type="binding site" evidence="7">
    <location>
        <position position="56"/>
    </location>
    <ligand>
        <name>Cu cation</name>
        <dbReference type="ChEBI" id="CHEBI:23378"/>
    </ligand>
</feature>
<evidence type="ECO:0000313" key="9">
    <source>
        <dbReference type="EMBL" id="AWI33467.1"/>
    </source>
</evidence>
<dbReference type="InterPro" id="IPR002386">
    <property type="entry name" value="Amicyanin/Pseudoazurin"/>
</dbReference>
<dbReference type="InterPro" id="IPR001235">
    <property type="entry name" value="Copper_blue_Plastocyanin"/>
</dbReference>
<dbReference type="Pfam" id="PF00127">
    <property type="entry name" value="Copper-bind"/>
    <property type="match status" value="1"/>
</dbReference>
<dbReference type="GO" id="GO:0005507">
    <property type="term" value="F:copper ion binding"/>
    <property type="evidence" value="ECO:0007669"/>
    <property type="project" value="InterPro"/>
</dbReference>
<keyword evidence="4" id="KW-0574">Periplasm</keyword>
<keyword evidence="2" id="KW-0813">Transport</keyword>
<name>A0A2U8FC58_9HELI</name>
<dbReference type="PROSITE" id="PS00196">
    <property type="entry name" value="COPPER_BLUE"/>
    <property type="match status" value="1"/>
</dbReference>
<gene>
    <name evidence="9" type="ORF">CDV25_00870</name>
</gene>
<evidence type="ECO:0000256" key="5">
    <source>
        <dbReference type="ARBA" id="ARBA00022982"/>
    </source>
</evidence>
<evidence type="ECO:0000313" key="10">
    <source>
        <dbReference type="Proteomes" id="UP000244890"/>
    </source>
</evidence>
<dbReference type="EMBL" id="CP021886">
    <property type="protein sequence ID" value="AWI33467.1"/>
    <property type="molecule type" value="Genomic_DNA"/>
</dbReference>
<accession>A0A2U8FC58</accession>
<dbReference type="PRINTS" id="PR00156">
    <property type="entry name" value="COPPERBLUE"/>
</dbReference>
<evidence type="ECO:0000256" key="4">
    <source>
        <dbReference type="ARBA" id="ARBA00022764"/>
    </source>
</evidence>
<reference evidence="9 10" key="1">
    <citation type="submission" date="2017-06" db="EMBL/GenBank/DDBJ databases">
        <title>Complete genome of Helicobacter apodemus.</title>
        <authorList>
            <person name="Cho S."/>
        </authorList>
    </citation>
    <scope>NUCLEOTIDE SEQUENCE [LARGE SCALE GENOMIC DNA]</scope>
    <source>
        <strain evidence="10">SNUVETPUB-15-01</strain>
    </source>
</reference>
<dbReference type="KEGG" id="had:CDV25_00870"/>
<feature type="binding site" evidence="7">
    <location>
        <position position="92"/>
    </location>
    <ligand>
        <name>Cu cation</name>
        <dbReference type="ChEBI" id="CHEBI:23378"/>
    </ligand>
</feature>
<feature type="binding site" evidence="7">
    <location>
        <position position="95"/>
    </location>
    <ligand>
        <name>Cu cation</name>
        <dbReference type="ChEBI" id="CHEBI:23378"/>
    </ligand>
</feature>
<evidence type="ECO:0000256" key="3">
    <source>
        <dbReference type="ARBA" id="ARBA00022723"/>
    </source>
</evidence>
<dbReference type="OrthoDB" id="9757546at2"/>
<evidence type="ECO:0000259" key="8">
    <source>
        <dbReference type="Pfam" id="PF00127"/>
    </source>
</evidence>